<comment type="similarity">
    <text evidence="3 14">Belongs to the pyruvate kinase family.</text>
</comment>
<evidence type="ECO:0000256" key="6">
    <source>
        <dbReference type="ARBA" id="ARBA00022723"/>
    </source>
</evidence>
<dbReference type="EMBL" id="CP023406">
    <property type="protein sequence ID" value="ATD68398.1"/>
    <property type="molecule type" value="Genomic_DNA"/>
</dbReference>
<dbReference type="InterPro" id="IPR001697">
    <property type="entry name" value="Pyr_Knase"/>
</dbReference>
<evidence type="ECO:0000256" key="3">
    <source>
        <dbReference type="ARBA" id="ARBA00008663"/>
    </source>
</evidence>
<comment type="cofactor">
    <cofactor evidence="1">
        <name>K(+)</name>
        <dbReference type="ChEBI" id="CHEBI:29103"/>
    </cofactor>
</comment>
<dbReference type="PROSITE" id="PS00110">
    <property type="entry name" value="PYRUVATE_KINASE"/>
    <property type="match status" value="1"/>
</dbReference>
<keyword evidence="11 14" id="KW-0324">Glycolysis</keyword>
<dbReference type="PANTHER" id="PTHR11817">
    <property type="entry name" value="PYRUVATE KINASE"/>
    <property type="match status" value="1"/>
</dbReference>
<evidence type="ECO:0000256" key="14">
    <source>
        <dbReference type="RuleBase" id="RU000504"/>
    </source>
</evidence>
<keyword evidence="8 14" id="KW-0418">Kinase</keyword>
<keyword evidence="10 14" id="KW-0460">Magnesium</keyword>
<dbReference type="EC" id="2.7.1.40" evidence="4 13"/>
<dbReference type="Pfam" id="PF02887">
    <property type="entry name" value="PK_C"/>
    <property type="match status" value="1"/>
</dbReference>
<evidence type="ECO:0000313" key="18">
    <source>
        <dbReference type="EMBL" id="ATD68398.1"/>
    </source>
</evidence>
<evidence type="ECO:0000259" key="17">
    <source>
        <dbReference type="Pfam" id="PF02887"/>
    </source>
</evidence>
<dbReference type="SUPFAM" id="SSF50800">
    <property type="entry name" value="PK beta-barrel domain-like"/>
    <property type="match status" value="1"/>
</dbReference>
<dbReference type="SUPFAM" id="SSF56784">
    <property type="entry name" value="HAD-like"/>
    <property type="match status" value="1"/>
</dbReference>
<name>A0A290XHA6_9GAMM</name>
<dbReference type="GO" id="GO:0030955">
    <property type="term" value="F:potassium ion binding"/>
    <property type="evidence" value="ECO:0007669"/>
    <property type="project" value="UniProtKB-UniRule"/>
</dbReference>
<dbReference type="InterPro" id="IPR036412">
    <property type="entry name" value="HAD-like_sf"/>
</dbReference>
<proteinExistence type="inferred from homology"/>
<dbReference type="Pfam" id="PF00224">
    <property type="entry name" value="PK"/>
    <property type="match status" value="1"/>
</dbReference>
<dbReference type="AlphaFoldDB" id="A0A290XHA6"/>
<dbReference type="InterPro" id="IPR023214">
    <property type="entry name" value="HAD_sf"/>
</dbReference>
<evidence type="ECO:0000256" key="4">
    <source>
        <dbReference type="ARBA" id="ARBA00012142"/>
    </source>
</evidence>
<feature type="compositionally biased region" description="Basic residues" evidence="15">
    <location>
        <begin position="147"/>
        <end position="156"/>
    </location>
</feature>
<keyword evidence="19" id="KW-1185">Reference proteome</keyword>
<feature type="region of interest" description="Disordered" evidence="15">
    <location>
        <begin position="140"/>
        <end position="233"/>
    </location>
</feature>
<dbReference type="InterPro" id="IPR018209">
    <property type="entry name" value="Pyrv_Knase_AS"/>
</dbReference>
<dbReference type="GO" id="GO:0004743">
    <property type="term" value="F:pyruvate kinase activity"/>
    <property type="evidence" value="ECO:0007669"/>
    <property type="project" value="UniProtKB-UniRule"/>
</dbReference>
<dbReference type="Pfam" id="PF13242">
    <property type="entry name" value="Hydrolase_like"/>
    <property type="match status" value="1"/>
</dbReference>
<protein>
    <recommendedName>
        <fullName evidence="4 13">Pyruvate kinase</fullName>
        <ecNumber evidence="4 13">2.7.1.40</ecNumber>
    </recommendedName>
</protein>
<evidence type="ECO:0000313" key="19">
    <source>
        <dbReference type="Proteomes" id="UP000218968"/>
    </source>
</evidence>
<evidence type="ECO:0000256" key="15">
    <source>
        <dbReference type="SAM" id="MobiDB-lite"/>
    </source>
</evidence>
<keyword evidence="12 18" id="KW-0670">Pyruvate</keyword>
<sequence length="774" mass="82538">MRGSRWPLGRDHRESPFRAGLSRLKLIRHGAGACGPRSLWWRWAPDQSLASRSTPPRPASRRGVFIGSAFSTVVGVSDDGARRYKRELISEALSRLGLAAADATMIGDRRYDMEGAAQHGMRAVGVLWGFGDADELRAAGGAGPGRFARRPGRRARLSGAGASRQSTLSGRARAESPRSPPSRSRPPSSRVLRSALQAESLRRPAARGQPLPPAQRCPARSRAVGRGQGSPGDVFFRRERVGPAAHGPVKLRTPALAGQTHMLPRNVPLATGGHYNPAMNSKDLPSVPAHRRRTRILATLGPATDAPGVLDALINAGVNAVRLNFSHGDPESQRVRAEAVRAAADRAGVEIGILADLPGPKIRIEKFAEGKIQLQAGARFDLVADPDAPLGTVHEVGVSYLGLPDDVEAGDVLLLDDGLMQLQVTAVEGARIVTTVLNDGVLSNRKGLNKQGGGLSLGALTDHDRQLIKVAADIGVDFIAVSFCRNAADMEEARSIARSHGSDAALVSKIERTEAIDNLAEIIDASDVVMVARGDLGVEIGDAELPGLQKKIIRESLARNKVVITATQMLQSMVESPMPTRAEVLDVANSVIDGTDAVMLSAETAAGAYPVRAVEAMARICVGAERQFAQDTDFEKAQRNLERADQAIAMAAMFLSEHIGVAAIVAMTESGGTARYLSRFRGGVSIYAFSRHDGARRRMSLMRDVFPFNYDSRGQTPREAARGSIRLLVEAGLLGEGKRVVFTSGEHMETHGATNTLRLLQVGADGRAEGLGEL</sequence>
<dbReference type="Gene3D" id="3.20.20.60">
    <property type="entry name" value="Phosphoenolpyruvate-binding domains"/>
    <property type="match status" value="1"/>
</dbReference>
<evidence type="ECO:0000256" key="11">
    <source>
        <dbReference type="ARBA" id="ARBA00023152"/>
    </source>
</evidence>
<dbReference type="SUPFAM" id="SSF51621">
    <property type="entry name" value="Phosphoenolpyruvate/pyruvate domain"/>
    <property type="match status" value="1"/>
</dbReference>
<keyword evidence="7" id="KW-0547">Nucleotide-binding</keyword>
<keyword evidence="6" id="KW-0479">Metal-binding</keyword>
<dbReference type="InterPro" id="IPR015795">
    <property type="entry name" value="Pyrv_Knase_C"/>
</dbReference>
<reference evidence="19" key="1">
    <citation type="submission" date="2017-09" db="EMBL/GenBank/DDBJ databases">
        <title>Luteimonas liuhanmingii sp.nov., isolated from the intestinal contents of Tibetan Plateau Pika in Yushu, Qinghai Province, China.</title>
        <authorList>
            <person name="Gui Z."/>
        </authorList>
    </citation>
    <scope>NUCLEOTIDE SEQUENCE [LARGE SCALE GENOMIC DNA]</scope>
    <source>
        <strain evidence="19">100111</strain>
    </source>
</reference>
<dbReference type="NCBIfam" id="NF004491">
    <property type="entry name" value="PRK05826.1"/>
    <property type="match status" value="1"/>
</dbReference>
<evidence type="ECO:0000256" key="8">
    <source>
        <dbReference type="ARBA" id="ARBA00022777"/>
    </source>
</evidence>
<dbReference type="GO" id="GO:0000287">
    <property type="term" value="F:magnesium ion binding"/>
    <property type="evidence" value="ECO:0007669"/>
    <property type="project" value="UniProtKB-UniRule"/>
</dbReference>
<dbReference type="GO" id="GO:0005524">
    <property type="term" value="F:ATP binding"/>
    <property type="evidence" value="ECO:0007669"/>
    <property type="project" value="UniProtKB-KW"/>
</dbReference>
<dbReference type="UniPathway" id="UPA00109">
    <property type="reaction ID" value="UER00188"/>
</dbReference>
<dbReference type="KEGG" id="lum:CNR27_13960"/>
<evidence type="ECO:0000256" key="9">
    <source>
        <dbReference type="ARBA" id="ARBA00022840"/>
    </source>
</evidence>
<evidence type="ECO:0000256" key="7">
    <source>
        <dbReference type="ARBA" id="ARBA00022741"/>
    </source>
</evidence>
<comment type="catalytic activity">
    <reaction evidence="14">
        <text>pyruvate + ATP = phosphoenolpyruvate + ADP + H(+)</text>
        <dbReference type="Rhea" id="RHEA:18157"/>
        <dbReference type="ChEBI" id="CHEBI:15361"/>
        <dbReference type="ChEBI" id="CHEBI:15378"/>
        <dbReference type="ChEBI" id="CHEBI:30616"/>
        <dbReference type="ChEBI" id="CHEBI:58702"/>
        <dbReference type="ChEBI" id="CHEBI:456216"/>
        <dbReference type="EC" id="2.7.1.40"/>
    </reaction>
</comment>
<dbReference type="Proteomes" id="UP000218968">
    <property type="component" value="Chromosome"/>
</dbReference>
<dbReference type="PRINTS" id="PR01050">
    <property type="entry name" value="PYRUVTKNASE"/>
</dbReference>
<dbReference type="InterPro" id="IPR036918">
    <property type="entry name" value="Pyrv_Knase_C_sf"/>
</dbReference>
<dbReference type="InterPro" id="IPR040442">
    <property type="entry name" value="Pyrv_kinase-like_dom_sf"/>
</dbReference>
<dbReference type="FunFam" id="2.40.33.10:FF:000001">
    <property type="entry name" value="Pyruvate kinase"/>
    <property type="match status" value="1"/>
</dbReference>
<accession>A0A290XHA6</accession>
<dbReference type="InterPro" id="IPR015813">
    <property type="entry name" value="Pyrv/PenolPyrv_kinase-like_dom"/>
</dbReference>
<comment type="pathway">
    <text evidence="2 14">Carbohydrate degradation; glycolysis; pyruvate from D-glyceraldehyde 3-phosphate: step 5/5.</text>
</comment>
<dbReference type="SUPFAM" id="SSF52935">
    <property type="entry name" value="PK C-terminal domain-like"/>
    <property type="match status" value="1"/>
</dbReference>
<dbReference type="InterPro" id="IPR015793">
    <property type="entry name" value="Pyrv_Knase_brl"/>
</dbReference>
<dbReference type="Gene3D" id="3.40.1380.20">
    <property type="entry name" value="Pyruvate kinase, C-terminal domain"/>
    <property type="match status" value="1"/>
</dbReference>
<dbReference type="InterPro" id="IPR011037">
    <property type="entry name" value="Pyrv_Knase-like_insert_dom_sf"/>
</dbReference>
<evidence type="ECO:0000259" key="16">
    <source>
        <dbReference type="Pfam" id="PF00224"/>
    </source>
</evidence>
<dbReference type="NCBIfam" id="NF004978">
    <property type="entry name" value="PRK06354.1"/>
    <property type="match status" value="1"/>
</dbReference>
<feature type="domain" description="Pyruvate kinase C-terminal" evidence="17">
    <location>
        <begin position="646"/>
        <end position="759"/>
    </location>
</feature>
<evidence type="ECO:0000256" key="13">
    <source>
        <dbReference type="NCBIfam" id="TIGR01064"/>
    </source>
</evidence>
<dbReference type="Gene3D" id="2.40.33.10">
    <property type="entry name" value="PK beta-barrel domain-like"/>
    <property type="match status" value="1"/>
</dbReference>
<evidence type="ECO:0000256" key="5">
    <source>
        <dbReference type="ARBA" id="ARBA00022679"/>
    </source>
</evidence>
<evidence type="ECO:0000256" key="12">
    <source>
        <dbReference type="ARBA" id="ARBA00023317"/>
    </source>
</evidence>
<dbReference type="Gene3D" id="3.40.50.1000">
    <property type="entry name" value="HAD superfamily/HAD-like"/>
    <property type="match status" value="1"/>
</dbReference>
<organism evidence="18 19">
    <name type="scientific">Luteimonas chenhongjianii</name>
    <dbReference type="NCBI Taxonomy" id="2006110"/>
    <lineage>
        <taxon>Bacteria</taxon>
        <taxon>Pseudomonadati</taxon>
        <taxon>Pseudomonadota</taxon>
        <taxon>Gammaproteobacteria</taxon>
        <taxon>Lysobacterales</taxon>
        <taxon>Lysobacteraceae</taxon>
        <taxon>Luteimonas</taxon>
    </lineage>
</organism>
<feature type="compositionally biased region" description="Low complexity" evidence="15">
    <location>
        <begin position="185"/>
        <end position="195"/>
    </location>
</feature>
<gene>
    <name evidence="18" type="primary">pyk</name>
    <name evidence="18" type="ORF">CNR27_13960</name>
</gene>
<evidence type="ECO:0000256" key="2">
    <source>
        <dbReference type="ARBA" id="ARBA00004997"/>
    </source>
</evidence>
<dbReference type="GO" id="GO:0016301">
    <property type="term" value="F:kinase activity"/>
    <property type="evidence" value="ECO:0007669"/>
    <property type="project" value="UniProtKB-KW"/>
</dbReference>
<keyword evidence="5 14" id="KW-0808">Transferase</keyword>
<feature type="domain" description="Pyruvate kinase barrel" evidence="16">
    <location>
        <begin position="292"/>
        <end position="614"/>
    </location>
</feature>
<keyword evidence="9" id="KW-0067">ATP-binding</keyword>
<evidence type="ECO:0000256" key="1">
    <source>
        <dbReference type="ARBA" id="ARBA00001958"/>
    </source>
</evidence>
<dbReference type="InterPro" id="IPR015806">
    <property type="entry name" value="Pyrv_Knase_insert_dom_sf"/>
</dbReference>
<dbReference type="NCBIfam" id="TIGR01064">
    <property type="entry name" value="pyruv_kin"/>
    <property type="match status" value="1"/>
</dbReference>
<evidence type="ECO:0000256" key="10">
    <source>
        <dbReference type="ARBA" id="ARBA00022842"/>
    </source>
</evidence>